<keyword evidence="8" id="KW-0902">Two-component regulatory system</keyword>
<name>A0ABV2U5T9_9ACTN</name>
<accession>A0ABV2U5T9</accession>
<keyword evidence="6 12" id="KW-0418">Kinase</keyword>
<proteinExistence type="predicted"/>
<keyword evidence="5" id="KW-0547">Nucleotide-binding</keyword>
<keyword evidence="10" id="KW-0812">Transmembrane</keyword>
<feature type="region of interest" description="Disordered" evidence="9">
    <location>
        <begin position="270"/>
        <end position="289"/>
    </location>
</feature>
<dbReference type="EC" id="2.7.13.3" evidence="2"/>
<evidence type="ECO:0000256" key="8">
    <source>
        <dbReference type="ARBA" id="ARBA00023012"/>
    </source>
</evidence>
<evidence type="ECO:0000256" key="6">
    <source>
        <dbReference type="ARBA" id="ARBA00022777"/>
    </source>
</evidence>
<protein>
    <recommendedName>
        <fullName evidence="2">histidine kinase</fullName>
        <ecNumber evidence="2">2.7.13.3</ecNumber>
    </recommendedName>
</protein>
<dbReference type="InterPro" id="IPR011712">
    <property type="entry name" value="Sig_transdc_His_kin_sub3_dim/P"/>
</dbReference>
<dbReference type="InterPro" id="IPR050482">
    <property type="entry name" value="Sensor_HK_TwoCompSys"/>
</dbReference>
<dbReference type="RefSeq" id="WP_356709274.1">
    <property type="nucleotide sequence ID" value="NZ_JBEXIP010000005.1"/>
</dbReference>
<evidence type="ECO:0000256" key="4">
    <source>
        <dbReference type="ARBA" id="ARBA00022679"/>
    </source>
</evidence>
<evidence type="ECO:0000256" key="9">
    <source>
        <dbReference type="SAM" id="MobiDB-lite"/>
    </source>
</evidence>
<gene>
    <name evidence="12" type="ORF">ABZV61_10430</name>
</gene>
<evidence type="ECO:0000256" key="5">
    <source>
        <dbReference type="ARBA" id="ARBA00022741"/>
    </source>
</evidence>
<dbReference type="Pfam" id="PF07730">
    <property type="entry name" value="HisKA_3"/>
    <property type="match status" value="1"/>
</dbReference>
<keyword evidence="7" id="KW-0067">ATP-binding</keyword>
<feature type="transmembrane region" description="Helical" evidence="10">
    <location>
        <begin position="27"/>
        <end position="56"/>
    </location>
</feature>
<organism evidence="12 13">
    <name type="scientific">Streptomyces sp. 900116325</name>
    <dbReference type="NCBI Taxonomy" id="3154295"/>
    <lineage>
        <taxon>Bacteria</taxon>
        <taxon>Bacillati</taxon>
        <taxon>Actinomycetota</taxon>
        <taxon>Actinomycetes</taxon>
        <taxon>Kitasatosporales</taxon>
        <taxon>Streptomycetaceae</taxon>
        <taxon>Streptomyces</taxon>
    </lineage>
</organism>
<reference evidence="12 13" key="1">
    <citation type="submission" date="2024-06" db="EMBL/GenBank/DDBJ databases">
        <title>The Natural Products Discovery Center: Release of the First 8490 Sequenced Strains for Exploring Actinobacteria Biosynthetic Diversity.</title>
        <authorList>
            <person name="Kalkreuter E."/>
            <person name="Kautsar S.A."/>
            <person name="Yang D."/>
            <person name="Bader C.D."/>
            <person name="Teijaro C.N."/>
            <person name="Fluegel L."/>
            <person name="Davis C.M."/>
            <person name="Simpson J.R."/>
            <person name="Lauterbach L."/>
            <person name="Steele A.D."/>
            <person name="Gui C."/>
            <person name="Meng S."/>
            <person name="Li G."/>
            <person name="Viehrig K."/>
            <person name="Ye F."/>
            <person name="Su P."/>
            <person name="Kiefer A.F."/>
            <person name="Nichols A."/>
            <person name="Cepeda A.J."/>
            <person name="Yan W."/>
            <person name="Fan B."/>
            <person name="Jiang Y."/>
            <person name="Adhikari A."/>
            <person name="Zheng C.-J."/>
            <person name="Schuster L."/>
            <person name="Cowan T.M."/>
            <person name="Smanski M.J."/>
            <person name="Chevrette M.G."/>
            <person name="De Carvalho L.P.S."/>
            <person name="Shen B."/>
        </authorList>
    </citation>
    <scope>NUCLEOTIDE SEQUENCE [LARGE SCALE GENOMIC DNA]</scope>
    <source>
        <strain evidence="12 13">NPDC005137</strain>
    </source>
</reference>
<dbReference type="EMBL" id="JBEXIP010000005">
    <property type="protein sequence ID" value="MET8433205.1"/>
    <property type="molecule type" value="Genomic_DNA"/>
</dbReference>
<keyword evidence="4" id="KW-0808">Transferase</keyword>
<keyword evidence="13" id="KW-1185">Reference proteome</keyword>
<evidence type="ECO:0000256" key="2">
    <source>
        <dbReference type="ARBA" id="ARBA00012438"/>
    </source>
</evidence>
<evidence type="ECO:0000256" key="7">
    <source>
        <dbReference type="ARBA" id="ARBA00022840"/>
    </source>
</evidence>
<keyword evidence="10" id="KW-0472">Membrane</keyword>
<feature type="transmembrane region" description="Helical" evidence="10">
    <location>
        <begin position="68"/>
        <end position="89"/>
    </location>
</feature>
<evidence type="ECO:0000256" key="3">
    <source>
        <dbReference type="ARBA" id="ARBA00022553"/>
    </source>
</evidence>
<feature type="transmembrane region" description="Helical" evidence="10">
    <location>
        <begin position="95"/>
        <end position="113"/>
    </location>
</feature>
<evidence type="ECO:0000256" key="10">
    <source>
        <dbReference type="SAM" id="Phobius"/>
    </source>
</evidence>
<evidence type="ECO:0000259" key="11">
    <source>
        <dbReference type="Pfam" id="PF07730"/>
    </source>
</evidence>
<dbReference type="Proteomes" id="UP001550044">
    <property type="component" value="Unassembled WGS sequence"/>
</dbReference>
<dbReference type="Gene3D" id="3.30.565.10">
    <property type="entry name" value="Histidine kinase-like ATPase, C-terminal domain"/>
    <property type="match status" value="1"/>
</dbReference>
<dbReference type="GO" id="GO:0016301">
    <property type="term" value="F:kinase activity"/>
    <property type="evidence" value="ECO:0007669"/>
    <property type="project" value="UniProtKB-KW"/>
</dbReference>
<dbReference type="PANTHER" id="PTHR24421">
    <property type="entry name" value="NITRATE/NITRITE SENSOR PROTEIN NARX-RELATED"/>
    <property type="match status" value="1"/>
</dbReference>
<comment type="catalytic activity">
    <reaction evidence="1">
        <text>ATP + protein L-histidine = ADP + protein N-phospho-L-histidine.</text>
        <dbReference type="EC" id="2.7.13.3"/>
    </reaction>
</comment>
<sequence>MYKTTTEDESVAGAGAGGFRQVRDPGILLAAATTVAAGLSVVSLWWAVPTVITAFLAGRRPGGIRPTALVLVAVLAAAVVGASTVPAWLALGSRFVGVVVLAAMLPWFVGRFWRQYQELVRAGWERAAHLEREQRLVAEQARLLERARIAQDMHDVLGHDLSLIALSAGALKLAPDLESHHRMAAQDIRAKAAAAVERLGEVIGVLREETDEAPVRPSDSSLTHLVGEASASGLAVELRVDDEGADLPPVVARAAYRVVQEGLTNVAKHAPMRRPRSTCRRRRQRQWSW</sequence>
<dbReference type="Gene3D" id="1.20.5.1930">
    <property type="match status" value="1"/>
</dbReference>
<evidence type="ECO:0000313" key="12">
    <source>
        <dbReference type="EMBL" id="MET8433205.1"/>
    </source>
</evidence>
<keyword evidence="10" id="KW-1133">Transmembrane helix</keyword>
<evidence type="ECO:0000313" key="13">
    <source>
        <dbReference type="Proteomes" id="UP001550044"/>
    </source>
</evidence>
<dbReference type="PANTHER" id="PTHR24421:SF10">
    <property type="entry name" value="NITRATE_NITRITE SENSOR PROTEIN NARQ"/>
    <property type="match status" value="1"/>
</dbReference>
<evidence type="ECO:0000256" key="1">
    <source>
        <dbReference type="ARBA" id="ARBA00000085"/>
    </source>
</evidence>
<dbReference type="InterPro" id="IPR036890">
    <property type="entry name" value="HATPase_C_sf"/>
</dbReference>
<keyword evidence="3" id="KW-0597">Phosphoprotein</keyword>
<comment type="caution">
    <text evidence="12">The sequence shown here is derived from an EMBL/GenBank/DDBJ whole genome shotgun (WGS) entry which is preliminary data.</text>
</comment>
<feature type="domain" description="Signal transduction histidine kinase subgroup 3 dimerisation and phosphoacceptor" evidence="11">
    <location>
        <begin position="145"/>
        <end position="210"/>
    </location>
</feature>